<accession>A0A017SJ04</accession>
<sequence length="114" mass="13209">MALHRDLVHIFPSFIFLFYYPIDPHTPLLPPSFNILPPPPSPLSHGYSLLSSLIFSSIVVFSVIVRCLFLFSLFFSPFSFLPFLFSHSYHFRFVLLLSRLLITLKLHDPSELNI</sequence>
<evidence type="ECO:0000313" key="2">
    <source>
        <dbReference type="EMBL" id="EYE96619.1"/>
    </source>
</evidence>
<gene>
    <name evidence="2" type="ORF">EURHEDRAFT_357287</name>
</gene>
<evidence type="ECO:0000256" key="1">
    <source>
        <dbReference type="SAM" id="Phobius"/>
    </source>
</evidence>
<dbReference type="GeneID" id="63693592"/>
<organism evidence="2 3">
    <name type="scientific">Aspergillus ruber (strain CBS 135680)</name>
    <dbReference type="NCBI Taxonomy" id="1388766"/>
    <lineage>
        <taxon>Eukaryota</taxon>
        <taxon>Fungi</taxon>
        <taxon>Dikarya</taxon>
        <taxon>Ascomycota</taxon>
        <taxon>Pezizomycotina</taxon>
        <taxon>Eurotiomycetes</taxon>
        <taxon>Eurotiomycetidae</taxon>
        <taxon>Eurotiales</taxon>
        <taxon>Aspergillaceae</taxon>
        <taxon>Aspergillus</taxon>
        <taxon>Aspergillus subgen. Aspergillus</taxon>
    </lineage>
</organism>
<evidence type="ECO:0000313" key="3">
    <source>
        <dbReference type="Proteomes" id="UP000019804"/>
    </source>
</evidence>
<dbReference type="HOGENOM" id="CLU_2120616_0_0_1"/>
<keyword evidence="3" id="KW-1185">Reference proteome</keyword>
<proteinExistence type="predicted"/>
<dbReference type="AlphaFoldDB" id="A0A017SJ04"/>
<dbReference type="EMBL" id="KK088418">
    <property type="protein sequence ID" value="EYE96619.1"/>
    <property type="molecule type" value="Genomic_DNA"/>
</dbReference>
<reference evidence="3" key="1">
    <citation type="journal article" date="2014" name="Nat. Commun.">
        <title>Genomic adaptations of the halophilic Dead Sea filamentous fungus Eurotium rubrum.</title>
        <authorList>
            <person name="Kis-Papo T."/>
            <person name="Weig A.R."/>
            <person name="Riley R."/>
            <person name="Persoh D."/>
            <person name="Salamov A."/>
            <person name="Sun H."/>
            <person name="Lipzen A."/>
            <person name="Wasser S.P."/>
            <person name="Rambold G."/>
            <person name="Grigoriev I.V."/>
            <person name="Nevo E."/>
        </authorList>
    </citation>
    <scope>NUCLEOTIDE SEQUENCE [LARGE SCALE GENOMIC DNA]</scope>
    <source>
        <strain evidence="3">CBS 135680</strain>
    </source>
</reference>
<name>A0A017SJ04_ASPRC</name>
<feature type="transmembrane region" description="Helical" evidence="1">
    <location>
        <begin position="7"/>
        <end position="22"/>
    </location>
</feature>
<dbReference type="Proteomes" id="UP000019804">
    <property type="component" value="Unassembled WGS sequence"/>
</dbReference>
<feature type="transmembrane region" description="Helical" evidence="1">
    <location>
        <begin position="47"/>
        <end position="71"/>
    </location>
</feature>
<keyword evidence="1" id="KW-1133">Transmembrane helix</keyword>
<dbReference type="RefSeq" id="XP_040640307.1">
    <property type="nucleotide sequence ID" value="XM_040778468.1"/>
</dbReference>
<protein>
    <submittedName>
        <fullName evidence="2">Uncharacterized protein</fullName>
    </submittedName>
</protein>
<keyword evidence="1" id="KW-0812">Transmembrane</keyword>
<keyword evidence="1" id="KW-0472">Membrane</keyword>